<dbReference type="InterPro" id="IPR001375">
    <property type="entry name" value="Peptidase_S9_cat"/>
</dbReference>
<accession>A0A4P7VB19</accession>
<feature type="domain" description="Dipeptidylpeptidase IV N-terminal" evidence="3">
    <location>
        <begin position="161"/>
        <end position="456"/>
    </location>
</feature>
<dbReference type="AlphaFoldDB" id="A0A4P7VB19"/>
<proteinExistence type="predicted"/>
<gene>
    <name evidence="4" type="ORF">E7746_01315</name>
</gene>
<evidence type="ECO:0000313" key="5">
    <source>
        <dbReference type="Proteomes" id="UP000297031"/>
    </source>
</evidence>
<protein>
    <submittedName>
        <fullName evidence="4">S9 family peptidase</fullName>
    </submittedName>
</protein>
<feature type="signal peptide" evidence="1">
    <location>
        <begin position="1"/>
        <end position="22"/>
    </location>
</feature>
<reference evidence="4 5" key="1">
    <citation type="submission" date="2019-02" db="EMBL/GenBank/DDBJ databases">
        <title>Isolation and identification of novel species under the genus Muribaculum.</title>
        <authorList>
            <person name="Miyake S."/>
            <person name="Ding Y."/>
            <person name="Low A."/>
            <person name="Soh M."/>
            <person name="Seedorf H."/>
        </authorList>
    </citation>
    <scope>NUCLEOTIDE SEQUENCE [LARGE SCALE GENOMIC DNA]</scope>
    <source>
        <strain evidence="4 5">TLL-A4</strain>
    </source>
</reference>
<dbReference type="Proteomes" id="UP000297031">
    <property type="component" value="Chromosome"/>
</dbReference>
<dbReference type="Pfam" id="PF00930">
    <property type="entry name" value="DPPIV_N"/>
    <property type="match status" value="1"/>
</dbReference>
<organism evidence="4 5">
    <name type="scientific">Muribaculum gordoncarteri</name>
    <dbReference type="NCBI Taxonomy" id="2530390"/>
    <lineage>
        <taxon>Bacteria</taxon>
        <taxon>Pseudomonadati</taxon>
        <taxon>Bacteroidota</taxon>
        <taxon>Bacteroidia</taxon>
        <taxon>Bacteroidales</taxon>
        <taxon>Muribaculaceae</taxon>
        <taxon>Muribaculum</taxon>
    </lineage>
</organism>
<dbReference type="PANTHER" id="PTHR11731:SF118">
    <property type="entry name" value="BLR1971 PROTEIN"/>
    <property type="match status" value="1"/>
</dbReference>
<dbReference type="PANTHER" id="PTHR11731">
    <property type="entry name" value="PROTEASE FAMILY S9B,C DIPEPTIDYL-PEPTIDASE IV-RELATED"/>
    <property type="match status" value="1"/>
</dbReference>
<feature type="domain" description="Peptidase S9 prolyl oligopeptidase catalytic" evidence="2">
    <location>
        <begin position="543"/>
        <end position="732"/>
    </location>
</feature>
<dbReference type="OrthoDB" id="9812921at2"/>
<keyword evidence="5" id="KW-1185">Reference proteome</keyword>
<evidence type="ECO:0000259" key="2">
    <source>
        <dbReference type="Pfam" id="PF00326"/>
    </source>
</evidence>
<dbReference type="Gene3D" id="3.40.50.1820">
    <property type="entry name" value="alpha/beta hydrolase"/>
    <property type="match status" value="1"/>
</dbReference>
<dbReference type="GO" id="GO:0006508">
    <property type="term" value="P:proteolysis"/>
    <property type="evidence" value="ECO:0007669"/>
    <property type="project" value="InterPro"/>
</dbReference>
<feature type="chain" id="PRO_5020489629" evidence="1">
    <location>
        <begin position="23"/>
        <end position="751"/>
    </location>
</feature>
<dbReference type="Pfam" id="PF00326">
    <property type="entry name" value="Peptidase_S9"/>
    <property type="match status" value="1"/>
</dbReference>
<evidence type="ECO:0000259" key="3">
    <source>
        <dbReference type="Pfam" id="PF00930"/>
    </source>
</evidence>
<sequence>MKIIRIVTISAMLLVGAAAAMAQGTLDDYNRAYSLREKFNAKHVYYSNVTPSWIGDSHSFWYVRETPEGRIYTLVDADKKSRRDLFDHKKLAAALADKSGKEVKADALYLNAVRPNGAKADTVDFIWNNRYWSYAAKKGVLTDRGEVPPRGPQRHWMEVDDEKGAGPIASPDGTKEAYIKNDNVYVRDRATGAEKQLSLDGTLGNYYSSYIRWSPDSKKVAAMKIRPVEKRYVYYVESSPADQLQPKLHKQEYAKPGDELPFKVPCIFDVESGKAVIPDTELFDSQYDLFGPEWNDDSKAVTFEYNQRGHKVYRVLELSAETGRVRPIVEETSDKYVNYPRRFRHDLADGKRMIWMSERDNWNHLYMYDRDAARPTHQITRGEWYVRDVLKVDEANGRIYFSANGVNTDEDPYFIRYYSIDFDGNNLTDLTPAKGTHKAGFSRDMKYLVDVYSTVADAPVAVLRNAADGSEVMPLETADITRLKENGWKAPEVFTAPGRDGKTPMWGLIVRPTNFDPSKKYPIIEYIYQGPGDQYVPKAFRPYDWYMTSIAELGFIVVMVDGMGTSFRSREFENVCYKNLKDAGLPDHMAWIKAAAEKYPYMDIDRVGIYGCSAGGQESTNALLLYPDFYKAAYSACGCHDNRMDKIWWNELWLGYPVGDQYKEGSNVENAHLLRRPLMLVVGELDDNVDPASTMQVVNALIKANKDFELVVVPGAHHTMGEDFGEHKRYDFFVRNLLNVNPPAWSDITYK</sequence>
<evidence type="ECO:0000256" key="1">
    <source>
        <dbReference type="SAM" id="SignalP"/>
    </source>
</evidence>
<dbReference type="InterPro" id="IPR029058">
    <property type="entry name" value="AB_hydrolase_fold"/>
</dbReference>
<dbReference type="EMBL" id="CP039393">
    <property type="protein sequence ID" value="QCD34610.1"/>
    <property type="molecule type" value="Genomic_DNA"/>
</dbReference>
<dbReference type="InterPro" id="IPR050278">
    <property type="entry name" value="Serine_Prot_S9B/DPPIV"/>
</dbReference>
<dbReference type="RefSeq" id="WP_136409597.1">
    <property type="nucleotide sequence ID" value="NZ_CP039393.1"/>
</dbReference>
<name>A0A4P7VB19_9BACT</name>
<dbReference type="Gene3D" id="2.140.10.30">
    <property type="entry name" value="Dipeptidylpeptidase IV, N-terminal domain"/>
    <property type="match status" value="1"/>
</dbReference>
<keyword evidence="1" id="KW-0732">Signal</keyword>
<dbReference type="GO" id="GO:0008236">
    <property type="term" value="F:serine-type peptidase activity"/>
    <property type="evidence" value="ECO:0007669"/>
    <property type="project" value="InterPro"/>
</dbReference>
<dbReference type="SUPFAM" id="SSF53474">
    <property type="entry name" value="alpha/beta-Hydrolases"/>
    <property type="match status" value="1"/>
</dbReference>
<dbReference type="KEGG" id="mgod:E7746_01315"/>
<dbReference type="InterPro" id="IPR002469">
    <property type="entry name" value="Peptidase_S9B_N"/>
</dbReference>
<evidence type="ECO:0000313" key="4">
    <source>
        <dbReference type="EMBL" id="QCD34610.1"/>
    </source>
</evidence>
<dbReference type="SUPFAM" id="SSF82171">
    <property type="entry name" value="DPP6 N-terminal domain-like"/>
    <property type="match status" value="1"/>
</dbReference>